<name>A0A812LS24_9DINO</name>
<gene>
    <name evidence="1" type="primary">odh</name>
    <name evidence="1" type="ORF">SNAT2548_LOCUS11497</name>
</gene>
<evidence type="ECO:0000313" key="2">
    <source>
        <dbReference type="Proteomes" id="UP000604046"/>
    </source>
</evidence>
<comment type="caution">
    <text evidence="1">The sequence shown here is derived from an EMBL/GenBank/DDBJ whole genome shotgun (WGS) entry which is preliminary data.</text>
</comment>
<reference evidence="1" key="1">
    <citation type="submission" date="2021-02" db="EMBL/GenBank/DDBJ databases">
        <authorList>
            <person name="Dougan E. K."/>
            <person name="Rhodes N."/>
            <person name="Thang M."/>
            <person name="Chan C."/>
        </authorList>
    </citation>
    <scope>NUCLEOTIDE SEQUENCE</scope>
</reference>
<accession>A0A812LS24</accession>
<dbReference type="Proteomes" id="UP000604046">
    <property type="component" value="Unassembled WGS sequence"/>
</dbReference>
<evidence type="ECO:0000313" key="1">
    <source>
        <dbReference type="EMBL" id="CAE7244867.1"/>
    </source>
</evidence>
<keyword evidence="2" id="KW-1185">Reference proteome</keyword>
<dbReference type="AlphaFoldDB" id="A0A812LS24"/>
<dbReference type="OrthoDB" id="6058913at2759"/>
<dbReference type="EMBL" id="CAJNDS010001035">
    <property type="protein sequence ID" value="CAE7244867.1"/>
    <property type="molecule type" value="Genomic_DNA"/>
</dbReference>
<sequence>MAGLDSLDALALESLFPHALRGETSHRCHRDSEGGDENLLSSEGLFTVLEHVPFVSSGLQAMHEYLGNETALERARQADPIGPNGFITHAAEHVPIVNSVVQAVHKAGDDGEALQRARSRDPIGSHGYLTKVFEHIPLVSDGMVAIHKYHGEDLAAERARGYSLAKLLSKDGAITRVAELVPGSNLVAVLGHYMNGDKERAARAMNLVDSPLVGWSSIDDPNSGLWQVAELIPGTDAVAFAVHLQSGHYAQALRSITKTSWVNVMTSEMTFFIHCPAACETWCEKVDILQVDVLPRQLSLVVGLSDVVTNFLREDREVLLCGIPGCGKDAIGRACAREFPEAAALSQDEHGGSATSTRAAFEVLLSRNASPIFVLRNGVDVGDRLPFLLPARTAGYRVMAALPGELAQGADRKAALFLASVSGCYGRLKEGGRSGHETLTVTEKLAKPAQVCLDFLRSFRAPSAPGEVDAVLQLQFLLPDLSDFSRSLSISLDEVAVDMRKGKALPDAVAQVLEGPFEAAQAQLAPFAAARRPLQELIRELADWCKSERGKPCTPTEATAPRKPADTKQLQRAAKIRAAVEHLVAPYNLESCRPNGSTVTTCVWVPTATGLRPAWPPSYFCGAPQLRKMNTTQEDVLAAARESSASEGPLQDGDKGVRIEVIESSEHPGPFVGPVDPLPEPCRVKLKCPNL</sequence>
<organism evidence="1 2">
    <name type="scientific">Symbiodinium natans</name>
    <dbReference type="NCBI Taxonomy" id="878477"/>
    <lineage>
        <taxon>Eukaryota</taxon>
        <taxon>Sar</taxon>
        <taxon>Alveolata</taxon>
        <taxon>Dinophyceae</taxon>
        <taxon>Suessiales</taxon>
        <taxon>Symbiodiniaceae</taxon>
        <taxon>Symbiodinium</taxon>
    </lineage>
</organism>
<protein>
    <submittedName>
        <fullName evidence="1">Odh protein</fullName>
    </submittedName>
</protein>
<dbReference type="Gene3D" id="3.40.50.300">
    <property type="entry name" value="P-loop containing nucleotide triphosphate hydrolases"/>
    <property type="match status" value="1"/>
</dbReference>
<proteinExistence type="predicted"/>
<dbReference type="InterPro" id="IPR027417">
    <property type="entry name" value="P-loop_NTPase"/>
</dbReference>